<dbReference type="EMBL" id="JACEIQ010000002">
    <property type="protein sequence ID" value="MBA4493415.1"/>
    <property type="molecule type" value="Genomic_DNA"/>
</dbReference>
<keyword evidence="3" id="KW-1185">Reference proteome</keyword>
<organism evidence="2 3">
    <name type="scientific">Paenactinomyces guangxiensis</name>
    <dbReference type="NCBI Taxonomy" id="1490290"/>
    <lineage>
        <taxon>Bacteria</taxon>
        <taxon>Bacillati</taxon>
        <taxon>Bacillota</taxon>
        <taxon>Bacilli</taxon>
        <taxon>Bacillales</taxon>
        <taxon>Thermoactinomycetaceae</taxon>
        <taxon>Paenactinomyces</taxon>
    </lineage>
</organism>
<proteinExistence type="predicted"/>
<keyword evidence="1" id="KW-0472">Membrane</keyword>
<name>A0A7W2A7C9_9BACL</name>
<protein>
    <submittedName>
        <fullName evidence="2">Holin</fullName>
    </submittedName>
</protein>
<evidence type="ECO:0000313" key="2">
    <source>
        <dbReference type="EMBL" id="MBA4493415.1"/>
    </source>
</evidence>
<dbReference type="Pfam" id="PF04531">
    <property type="entry name" value="Phage_holin_1"/>
    <property type="match status" value="1"/>
</dbReference>
<comment type="caution">
    <text evidence="2">The sequence shown here is derived from an EMBL/GenBank/DDBJ whole genome shotgun (WGS) entry which is preliminary data.</text>
</comment>
<reference evidence="2 3" key="1">
    <citation type="submission" date="2020-07" db="EMBL/GenBank/DDBJ databases">
        <authorList>
            <person name="Feng H."/>
        </authorList>
    </citation>
    <scope>NUCLEOTIDE SEQUENCE [LARGE SCALE GENOMIC DNA]</scope>
    <source>
        <strain evidence="3">s-10</strain>
    </source>
</reference>
<dbReference type="InterPro" id="IPR006485">
    <property type="entry name" value="Phage-like_holin"/>
</dbReference>
<sequence>MSRFRNYGFWLSTAAFAMMLLKAFGMDIGNAEYNEWVNSILGLLVMLGIINNPTTKNKGYLDD</sequence>
<gene>
    <name evidence="2" type="ORF">H1191_03725</name>
</gene>
<keyword evidence="1" id="KW-1133">Transmembrane helix</keyword>
<dbReference type="RefSeq" id="WP_181750646.1">
    <property type="nucleotide sequence ID" value="NZ_JACEIQ010000002.1"/>
</dbReference>
<keyword evidence="1" id="KW-0812">Transmembrane</keyword>
<evidence type="ECO:0000313" key="3">
    <source>
        <dbReference type="Proteomes" id="UP000535491"/>
    </source>
</evidence>
<dbReference type="Proteomes" id="UP000535491">
    <property type="component" value="Unassembled WGS sequence"/>
</dbReference>
<dbReference type="AlphaFoldDB" id="A0A7W2A7C9"/>
<evidence type="ECO:0000256" key="1">
    <source>
        <dbReference type="SAM" id="Phobius"/>
    </source>
</evidence>
<accession>A0A7W2A7C9</accession>
<feature type="transmembrane region" description="Helical" evidence="1">
    <location>
        <begin position="7"/>
        <end position="24"/>
    </location>
</feature>
<feature type="transmembrane region" description="Helical" evidence="1">
    <location>
        <begin position="36"/>
        <end position="54"/>
    </location>
</feature>